<dbReference type="AlphaFoldDB" id="A0A6P1MF13"/>
<dbReference type="Pfam" id="PF11984">
    <property type="entry name" value="DUF3485"/>
    <property type="match status" value="1"/>
</dbReference>
<dbReference type="EMBL" id="CP047593">
    <property type="protein sequence ID" value="QHI70206.1"/>
    <property type="molecule type" value="Genomic_DNA"/>
</dbReference>
<organism evidence="2 3">
    <name type="scientific">Tichowtungia aerotolerans</name>
    <dbReference type="NCBI Taxonomy" id="2697043"/>
    <lineage>
        <taxon>Bacteria</taxon>
        <taxon>Pseudomonadati</taxon>
        <taxon>Kiritimatiellota</taxon>
        <taxon>Tichowtungiia</taxon>
        <taxon>Tichowtungiales</taxon>
        <taxon>Tichowtungiaceae</taxon>
        <taxon>Tichowtungia</taxon>
    </lineage>
</organism>
<dbReference type="RefSeq" id="WP_160629384.1">
    <property type="nucleotide sequence ID" value="NZ_CP047593.1"/>
</dbReference>
<keyword evidence="3" id="KW-1185">Reference proteome</keyword>
<name>A0A6P1MF13_9BACT</name>
<gene>
    <name evidence="2" type="ORF">GT409_12400</name>
</gene>
<accession>A0A6P1MF13</accession>
<evidence type="ECO:0000313" key="2">
    <source>
        <dbReference type="EMBL" id="QHI70206.1"/>
    </source>
</evidence>
<dbReference type="InterPro" id="IPR014263">
    <property type="entry name" value="Methanolan_biosynth_EpsI"/>
</dbReference>
<dbReference type="Proteomes" id="UP000464954">
    <property type="component" value="Chromosome"/>
</dbReference>
<feature type="domain" description="Methanolan biosynthesis EpsI" evidence="1">
    <location>
        <begin position="13"/>
        <end position="248"/>
    </location>
</feature>
<protein>
    <submittedName>
        <fullName evidence="2">Exosortase-associated EpsI family protein</fullName>
    </submittedName>
</protein>
<evidence type="ECO:0000313" key="3">
    <source>
        <dbReference type="Proteomes" id="UP000464954"/>
    </source>
</evidence>
<evidence type="ECO:0000259" key="1">
    <source>
        <dbReference type="Pfam" id="PF11984"/>
    </source>
</evidence>
<proteinExistence type="predicted"/>
<sequence>MEIRSLTPHLTLIGLLVLTALALAFTVDVTLSDTPGVRMELPSQIDDWSGDELRYSHDRDNPKQYRVSELELPDIDPETGKKLFTMSYAEYEALPHDTEFVKSIYTNNTDGNVFVSIVLSGKERNSIHRPQRCLVGQGNTIVGTERMEIPLAGREPLKVDVLKTERRYRNANGEMQTYYGYYAYWFVGQSRETPSHYERMFWLAWDRVVHSVAHRWAYIAVSGQRADENSQDYKQDMKDFVEKLYPYLLIDHSRHDKS</sequence>
<dbReference type="KEGG" id="taer:GT409_12400"/>
<reference evidence="2 3" key="1">
    <citation type="submission" date="2020-01" db="EMBL/GenBank/DDBJ databases">
        <title>Ponticoccus aerotolerans gen. nov., sp. nov., an anaerobic bacterium and proposal of Ponticoccusceae fam. nov., Ponticoccusles ord. nov. and Ponticoccuse classis nov. in the phylum Kiritimatiellaeota.</title>
        <authorList>
            <person name="Zhou L.Y."/>
            <person name="Du Z.J."/>
        </authorList>
    </citation>
    <scope>NUCLEOTIDE SEQUENCE [LARGE SCALE GENOMIC DNA]</scope>
    <source>
        <strain evidence="2 3">S-5007</strain>
    </source>
</reference>